<dbReference type="AlphaFoldDB" id="I4YDQ1"/>
<dbReference type="Gene3D" id="3.30.70.100">
    <property type="match status" value="1"/>
</dbReference>
<dbReference type="FunCoup" id="I4YDQ1">
    <property type="interactions" value="103"/>
</dbReference>
<evidence type="ECO:0000256" key="4">
    <source>
        <dbReference type="ARBA" id="ARBA00023065"/>
    </source>
</evidence>
<evidence type="ECO:0000313" key="7">
    <source>
        <dbReference type="EMBL" id="EIM22093.1"/>
    </source>
</evidence>
<evidence type="ECO:0000256" key="1">
    <source>
        <dbReference type="ARBA" id="ARBA00006138"/>
    </source>
</evidence>
<reference evidence="7 8" key="1">
    <citation type="journal article" date="2012" name="Fungal Genet. Biol.">
        <title>The genome of the xerotolerant mold Wallemia sebi reveals adaptations to osmotic stress and suggests cryptic sexual reproduction.</title>
        <authorList>
            <person name="Padamsee M."/>
            <person name="Kumar T.K.A."/>
            <person name="Riley R."/>
            <person name="Binder M."/>
            <person name="Boyd A."/>
            <person name="Calvo A.M."/>
            <person name="Furukawa K."/>
            <person name="Hesse C."/>
            <person name="Hohmann S."/>
            <person name="James T.Y."/>
            <person name="LaButti K."/>
            <person name="Lapidus A."/>
            <person name="Lindquist E."/>
            <person name="Lucas S."/>
            <person name="Miller K."/>
            <person name="Shantappa S."/>
            <person name="Grigoriev I.V."/>
            <person name="Hibbett D.S."/>
            <person name="McLaughlin D.J."/>
            <person name="Spatafora J.W."/>
            <person name="Aime M.C."/>
        </authorList>
    </citation>
    <scope>NUCLEOTIDE SEQUENCE [LARGE SCALE GENOMIC DNA]</scope>
    <source>
        <strain evidence="8">ATCC MYA-4683 / CBS 633.66</strain>
    </source>
</reference>
<dbReference type="HOGENOM" id="CLU_017554_0_0_1"/>
<dbReference type="PANTHER" id="PTHR10137">
    <property type="entry name" value="V-TYPE PROTON ATPASE SUBUNIT C"/>
    <property type="match status" value="1"/>
</dbReference>
<dbReference type="InParanoid" id="I4YDQ1"/>
<comment type="similarity">
    <text evidence="1 6">Belongs to the V-ATPase C subunit family.</text>
</comment>
<gene>
    <name evidence="7" type="ORF">WALSEDRAFT_57168</name>
</gene>
<dbReference type="Gene3D" id="3.30.70.1180">
    <property type="entry name" value="Vacuolar atp synthase subunit c, domain 1"/>
    <property type="match status" value="1"/>
</dbReference>
<evidence type="ECO:0000256" key="5">
    <source>
        <dbReference type="ARBA" id="ARBA00053565"/>
    </source>
</evidence>
<dbReference type="GeneID" id="18472884"/>
<evidence type="ECO:0000256" key="3">
    <source>
        <dbReference type="ARBA" id="ARBA00022781"/>
    </source>
</evidence>
<dbReference type="STRING" id="671144.I4YDQ1"/>
<evidence type="ECO:0000313" key="8">
    <source>
        <dbReference type="Proteomes" id="UP000005242"/>
    </source>
</evidence>
<organism evidence="7 8">
    <name type="scientific">Wallemia mellicola (strain ATCC MYA-4683 / CBS 633.66)</name>
    <name type="common">Wallemia sebi (CBS 633.66)</name>
    <dbReference type="NCBI Taxonomy" id="671144"/>
    <lineage>
        <taxon>Eukaryota</taxon>
        <taxon>Fungi</taxon>
        <taxon>Dikarya</taxon>
        <taxon>Basidiomycota</taxon>
        <taxon>Wallemiomycotina</taxon>
        <taxon>Wallemiomycetes</taxon>
        <taxon>Wallemiales</taxon>
        <taxon>Wallemiaceae</taxon>
        <taxon>Wallemia</taxon>
    </lineage>
</organism>
<dbReference type="Pfam" id="PF03223">
    <property type="entry name" value="V-ATPase_C"/>
    <property type="match status" value="1"/>
</dbReference>
<accession>I4YDQ1</accession>
<comment type="function">
    <text evidence="5">Subunit of the V1 complex of vacuolar(H+)-ATPase (V-ATPase), a multisubunit enzyme composed of a peripheral complex (V1) that hydrolyzes ATP and a membrane integral complex (V0) that translocates protons. V-ATPase is responsible for acidifying and maintaining the pH of intracellular compartments. Subunit C is necessary for the assembly of the catalytic sector of the enzyme and is likely to have a specific function in its catalytic activity. Reversibly leaves the enzyme after glucose depletion, causing the catalytic subcomplex V1 to detach from the V0 section.</text>
</comment>
<dbReference type="InterPro" id="IPR036132">
    <property type="entry name" value="Vac_ATP_synth_c_sf"/>
</dbReference>
<dbReference type="CDD" id="cd14785">
    <property type="entry name" value="V-ATPase_C"/>
    <property type="match status" value="1"/>
</dbReference>
<name>I4YDQ1_WALMC</name>
<dbReference type="EMBL" id="JH668229">
    <property type="protein sequence ID" value="EIM22093.1"/>
    <property type="molecule type" value="Genomic_DNA"/>
</dbReference>
<dbReference type="GO" id="GO:0046961">
    <property type="term" value="F:proton-transporting ATPase activity, rotational mechanism"/>
    <property type="evidence" value="ECO:0007669"/>
    <property type="project" value="InterPro"/>
</dbReference>
<dbReference type="Proteomes" id="UP000005242">
    <property type="component" value="Unassembled WGS sequence"/>
</dbReference>
<dbReference type="GO" id="GO:0000221">
    <property type="term" value="C:vacuolar proton-transporting V-type ATPase, V1 domain"/>
    <property type="evidence" value="ECO:0007669"/>
    <property type="project" value="TreeGrafter"/>
</dbReference>
<comment type="function">
    <text evidence="6">Subunit of the V1 complex of vacuolar(H+)-ATPase (V-ATPase), a multisubunit enzyme composed of a peripheral complex (V1) that hydrolyzes ATP and a membrane integral complex (V0) that translocates protons. V-ATPase is responsible for acidifying and maintaining the pH of intracellular compartments and in some cell types, is targeted to the plasma membrane, where it is responsible for acidifying the extracellular environment. Subunit C is necessary for the assembly of the catalytic sector of the enzyme and is likely to have a specific function in its catalytic activity.</text>
</comment>
<sequence length="377" mass="43470">MKDLNYLISIPLNDNKINLISELKAAILKSYLIKDPSQAIHQIDLPEFKYGTLANCISLSEQLQKFDDQITSTTQKYLESSTNTLTINEQSAKAYLNNFVWNNYKYKRLNLDEIIQSILKNINKVDQDFKVAQQNYQIAKGTLNQLQRKQMGNLSTKSLAQIVSEENVTNSDFLETIFVAIPINNIKEWFNNYERLSKMVVPRSSFEITKDSEFVLVNVSVFRKYKHDFIQACRENKYIVREFQFDSSLAQKSSQELQQATEIEKQEFKNFSHTLSNSFSEAYQALAHIKFLRLFVESVLRYGLPTDYLYIVINLDDEKSSTKLLPALIQHYAHLSPSLANKANDKSNDISIGGEFAGLLDQDVYPFPLFTLESPRD</sequence>
<dbReference type="FunFam" id="3.30.70.100:FF:000002">
    <property type="entry name" value="V-type proton ATPase subunit C"/>
    <property type="match status" value="1"/>
</dbReference>
<dbReference type="PANTHER" id="PTHR10137:SF0">
    <property type="entry name" value="V-TYPE PROTON ATPASE SUBUNIT C"/>
    <property type="match status" value="1"/>
</dbReference>
<evidence type="ECO:0000256" key="2">
    <source>
        <dbReference type="ARBA" id="ARBA00022448"/>
    </source>
</evidence>
<comment type="subunit">
    <text evidence="6">V-ATPase is a heteromultimeric enzyme composed of a peripheral catalytic V1 complex (components A to H) attached to an integral membrane V0 proton pore complex.</text>
</comment>
<keyword evidence="4 6" id="KW-0406">Ion transport</keyword>
<protein>
    <recommendedName>
        <fullName evidence="6">V-type proton ATPase subunit C</fullName>
    </recommendedName>
</protein>
<keyword evidence="2 6" id="KW-0813">Transport</keyword>
<dbReference type="RefSeq" id="XP_006957896.1">
    <property type="nucleotide sequence ID" value="XM_006957834.1"/>
</dbReference>
<evidence type="ECO:0000256" key="6">
    <source>
        <dbReference type="RuleBase" id="RU364010"/>
    </source>
</evidence>
<dbReference type="Gene3D" id="1.20.1460.10">
    <property type="entry name" value="subunit c (vma5p) of the yeast v-atpase, domain 2"/>
    <property type="match status" value="1"/>
</dbReference>
<dbReference type="SUPFAM" id="SSF118203">
    <property type="entry name" value="Vacuolar ATP synthase subunit C"/>
    <property type="match status" value="1"/>
</dbReference>
<dbReference type="OrthoDB" id="6605928at2759"/>
<dbReference type="InterPro" id="IPR004907">
    <property type="entry name" value="ATPase_V1-cplx_csu"/>
</dbReference>
<dbReference type="eggNOG" id="KOG2909">
    <property type="taxonomic scope" value="Eukaryota"/>
</dbReference>
<keyword evidence="3 6" id="KW-0375">Hydrogen ion transport</keyword>
<dbReference type="KEGG" id="wse:WALSEDRAFT_57168"/>
<proteinExistence type="inferred from homology"/>
<keyword evidence="8" id="KW-1185">Reference proteome</keyword>
<dbReference type="OMA" id="VMIWIHV"/>